<keyword evidence="2" id="KW-1185">Reference proteome</keyword>
<dbReference type="AlphaFoldDB" id="A0A0F6W0T9"/>
<organism evidence="1 2">
    <name type="scientific">Sandaracinus amylolyticus</name>
    <dbReference type="NCBI Taxonomy" id="927083"/>
    <lineage>
        <taxon>Bacteria</taxon>
        <taxon>Pseudomonadati</taxon>
        <taxon>Myxococcota</taxon>
        <taxon>Polyangia</taxon>
        <taxon>Polyangiales</taxon>
        <taxon>Sandaracinaceae</taxon>
        <taxon>Sandaracinus</taxon>
    </lineage>
</organism>
<evidence type="ECO:0000313" key="1">
    <source>
        <dbReference type="EMBL" id="AKF04606.1"/>
    </source>
</evidence>
<dbReference type="EMBL" id="CP011125">
    <property type="protein sequence ID" value="AKF04606.1"/>
    <property type="molecule type" value="Genomic_DNA"/>
</dbReference>
<reference evidence="1 2" key="1">
    <citation type="submission" date="2015-03" db="EMBL/GenBank/DDBJ databases">
        <title>Genome assembly of Sandaracinus amylolyticus DSM 53668.</title>
        <authorList>
            <person name="Sharma G."/>
            <person name="Subramanian S."/>
        </authorList>
    </citation>
    <scope>NUCLEOTIDE SEQUENCE [LARGE SCALE GENOMIC DNA]</scope>
    <source>
        <strain evidence="1 2">DSM 53668</strain>
    </source>
</reference>
<dbReference type="STRING" id="927083.DB32_001755"/>
<name>A0A0F6W0T9_9BACT</name>
<accession>A0A0F6W0T9</accession>
<dbReference type="RefSeq" id="WP_053231930.1">
    <property type="nucleotide sequence ID" value="NZ_CP011125.1"/>
</dbReference>
<evidence type="ECO:0008006" key="3">
    <source>
        <dbReference type="Google" id="ProtNLM"/>
    </source>
</evidence>
<dbReference type="Proteomes" id="UP000034883">
    <property type="component" value="Chromosome"/>
</dbReference>
<evidence type="ECO:0000313" key="2">
    <source>
        <dbReference type="Proteomes" id="UP000034883"/>
    </source>
</evidence>
<protein>
    <recommendedName>
        <fullName evidence="3">Transcription factor zinc-finger domain-containing protein</fullName>
    </recommendedName>
</protein>
<dbReference type="KEGG" id="samy:DB32_001755"/>
<proteinExistence type="predicted"/>
<sequence length="73" mass="7933">MTSVPCHYETLAAEGAFSVHRCTECGGLTLNVGFVSVRLDERAFRAVHDTMSAARRALATRRTGHREGIRGTA</sequence>
<gene>
    <name evidence="1" type="ORF">DB32_001755</name>
</gene>